<dbReference type="KEGG" id="paj:PAJ_2558"/>
<sequence length="389" mass="41613">MPDDSGCSDLDVAGDAPDARSAAGSIAMASLTVVSGVGGKLPAAFLLEIQGYRLLWDLGAGPEPGVRPDLTVTGHVDAICLTHSHGDHTGALDSWQALGSPPVYATELTWQQLGECPVPGRSRHALPLRGQCAVGPLNLFTGRSGHSPGSVWFHLAVAGGITYMGDWSRESLLLPFDRPPRARWLITDASYGDRHQRLNQQVDALIQAARHGAVVTAPLHGRGPEMALRLRAKGLPVVLCPQVREDVSQLLAQNALPAATALALLPLLREPTPAQWRPDSVIVAADAVADSGLAALLSQRPEFNLIFSSHVARGTRAFAMLQNGSAQWLPWNVHPPLDDQLALIKHSGAEQVIPAFVEPALCQQLIARASATLSWQRHFTLSSRWESFA</sequence>
<dbReference type="SUPFAM" id="SSF56281">
    <property type="entry name" value="Metallo-hydrolase/oxidoreductase"/>
    <property type="match status" value="1"/>
</dbReference>
<evidence type="ECO:0000259" key="1">
    <source>
        <dbReference type="SMART" id="SM00849"/>
    </source>
</evidence>
<dbReference type="InterPro" id="IPR001279">
    <property type="entry name" value="Metallo-B-lactamas"/>
</dbReference>
<evidence type="ECO:0000313" key="3">
    <source>
        <dbReference type="Proteomes" id="UP000006690"/>
    </source>
</evidence>
<dbReference type="InterPro" id="IPR036866">
    <property type="entry name" value="RibonucZ/Hydroxyglut_hydro"/>
</dbReference>
<accession>A0A0H3L014</accession>
<feature type="domain" description="Metallo-beta-lactamase" evidence="1">
    <location>
        <begin position="41"/>
        <end position="220"/>
    </location>
</feature>
<dbReference type="PATRIC" id="fig|932677.3.peg.2985"/>
<dbReference type="Gene3D" id="3.60.15.10">
    <property type="entry name" value="Ribonuclease Z/Hydroxyacylglutathione hydrolase-like"/>
    <property type="match status" value="2"/>
</dbReference>
<dbReference type="HOGENOM" id="CLU_751522_0_0_6"/>
<dbReference type="AlphaFoldDB" id="A0A0H3L014"/>
<dbReference type="Pfam" id="PF00753">
    <property type="entry name" value="Lactamase_B"/>
    <property type="match status" value="1"/>
</dbReference>
<proteinExistence type="predicted"/>
<dbReference type="EMBL" id="AP012032">
    <property type="protein sequence ID" value="BAK12638.1"/>
    <property type="molecule type" value="Genomic_DNA"/>
</dbReference>
<protein>
    <recommendedName>
        <fullName evidence="1">Metallo-beta-lactamase domain-containing protein</fullName>
    </recommendedName>
</protein>
<name>A0A0H3L014_PANAA</name>
<reference evidence="3" key="1">
    <citation type="journal article" date="2012" name="Appl. Microbiol. Biotechnol.">
        <title>The complete genome sequence of Pantoea ananatis AJ13355, an organism with great biotechnological potential.</title>
        <authorList>
            <person name="Hara Y."/>
            <person name="Kadotani N."/>
            <person name="Izui H."/>
            <person name="Katashkina J.I."/>
            <person name="Kuvaeva T.M."/>
            <person name="Andreeva I.G."/>
            <person name="Golubeva L.I."/>
            <person name="Malko D.B."/>
            <person name="Makeev V.J."/>
            <person name="Mashko S.V."/>
            <person name="Kozlov Y.I."/>
        </authorList>
    </citation>
    <scope>NUCLEOTIDE SEQUENCE [LARGE SCALE GENOMIC DNA]</scope>
    <source>
        <strain evidence="3">AJ13355</strain>
    </source>
</reference>
<evidence type="ECO:0000313" key="2">
    <source>
        <dbReference type="EMBL" id="BAK12638.1"/>
    </source>
</evidence>
<dbReference type="eggNOG" id="COG1236">
    <property type="taxonomic scope" value="Bacteria"/>
</dbReference>
<gene>
    <name evidence="2" type="ordered locus">PAJ_2558</name>
</gene>
<dbReference type="SMART" id="SM00849">
    <property type="entry name" value="Lactamase_B"/>
    <property type="match status" value="1"/>
</dbReference>
<organism evidence="2 3">
    <name type="scientific">Pantoea ananatis (strain AJ13355)</name>
    <dbReference type="NCBI Taxonomy" id="932677"/>
    <lineage>
        <taxon>Bacteria</taxon>
        <taxon>Pseudomonadati</taxon>
        <taxon>Pseudomonadota</taxon>
        <taxon>Gammaproteobacteria</taxon>
        <taxon>Enterobacterales</taxon>
        <taxon>Erwiniaceae</taxon>
        <taxon>Pantoea</taxon>
    </lineage>
</organism>
<dbReference type="Proteomes" id="UP000006690">
    <property type="component" value="Chromosome"/>
</dbReference>